<comment type="caution">
    <text evidence="4">The sequence shown here is derived from an EMBL/GenBank/DDBJ whole genome shotgun (WGS) entry which is preliminary data.</text>
</comment>
<proteinExistence type="predicted"/>
<dbReference type="Gene3D" id="1.10.530.10">
    <property type="match status" value="1"/>
</dbReference>
<feature type="region of interest" description="Disordered" evidence="1">
    <location>
        <begin position="117"/>
        <end position="148"/>
    </location>
</feature>
<evidence type="ECO:0000313" key="4">
    <source>
        <dbReference type="EMBL" id="GGD77040.1"/>
    </source>
</evidence>
<keyword evidence="2" id="KW-1133">Transmembrane helix</keyword>
<dbReference type="SUPFAM" id="SSF53955">
    <property type="entry name" value="Lysozyme-like"/>
    <property type="match status" value="1"/>
</dbReference>
<name>A0ABQ1RSU5_9MICO</name>
<organism evidence="4 5">
    <name type="scientific">Microbacterium murale</name>
    <dbReference type="NCBI Taxonomy" id="1081040"/>
    <lineage>
        <taxon>Bacteria</taxon>
        <taxon>Bacillati</taxon>
        <taxon>Actinomycetota</taxon>
        <taxon>Actinomycetes</taxon>
        <taxon>Micrococcales</taxon>
        <taxon>Microbacteriaceae</taxon>
        <taxon>Microbacterium</taxon>
    </lineage>
</organism>
<evidence type="ECO:0000256" key="2">
    <source>
        <dbReference type="SAM" id="Phobius"/>
    </source>
</evidence>
<dbReference type="EMBL" id="BMCM01000003">
    <property type="protein sequence ID" value="GGD77040.1"/>
    <property type="molecule type" value="Genomic_DNA"/>
</dbReference>
<keyword evidence="5" id="KW-1185">Reference proteome</keyword>
<sequence>MEVSGVAGYTEAIVTSGTEIDPAIASDAPVRTAPKKSPVRSPRRWSRRRGVVGGFAAFGVVAFAAAIVAPTGMALADPPVADVQTPFSLAAQDTQDLTVTAEGATIAPVARGAYDVYVTPKPTPTPTPEPEVASTDSESSDSSGGAGPLYYTGGGAPAEWMAAAGIASGDWGYVDYIVSKESGWNPNATNSSSGACGLVQALPCSKVPGNGYDPVDNLRWATGYATGRYGSWAGAYEFWINNNWW</sequence>
<feature type="domain" description="Transglycosylase SLT" evidence="3">
    <location>
        <begin position="167"/>
        <end position="233"/>
    </location>
</feature>
<evidence type="ECO:0000313" key="5">
    <source>
        <dbReference type="Proteomes" id="UP000629365"/>
    </source>
</evidence>
<evidence type="ECO:0000259" key="3">
    <source>
        <dbReference type="Pfam" id="PF01464"/>
    </source>
</evidence>
<dbReference type="Pfam" id="PF01464">
    <property type="entry name" value="SLT"/>
    <property type="match status" value="1"/>
</dbReference>
<gene>
    <name evidence="4" type="ORF">GCM10007269_19990</name>
</gene>
<keyword evidence="2" id="KW-0472">Membrane</keyword>
<dbReference type="InterPro" id="IPR023346">
    <property type="entry name" value="Lysozyme-like_dom_sf"/>
</dbReference>
<reference evidence="5" key="1">
    <citation type="journal article" date="2019" name="Int. J. Syst. Evol. Microbiol.">
        <title>The Global Catalogue of Microorganisms (GCM) 10K type strain sequencing project: providing services to taxonomists for standard genome sequencing and annotation.</title>
        <authorList>
            <consortium name="The Broad Institute Genomics Platform"/>
            <consortium name="The Broad Institute Genome Sequencing Center for Infectious Disease"/>
            <person name="Wu L."/>
            <person name="Ma J."/>
        </authorList>
    </citation>
    <scope>NUCLEOTIDE SEQUENCE [LARGE SCALE GENOMIC DNA]</scope>
    <source>
        <strain evidence="5">CCM 7640</strain>
    </source>
</reference>
<feature type="compositionally biased region" description="Low complexity" evidence="1">
    <location>
        <begin position="130"/>
        <end position="143"/>
    </location>
</feature>
<accession>A0ABQ1RSU5</accession>
<evidence type="ECO:0000256" key="1">
    <source>
        <dbReference type="SAM" id="MobiDB-lite"/>
    </source>
</evidence>
<dbReference type="InterPro" id="IPR008258">
    <property type="entry name" value="Transglycosylase_SLT_dom_1"/>
</dbReference>
<dbReference type="Proteomes" id="UP000629365">
    <property type="component" value="Unassembled WGS sequence"/>
</dbReference>
<keyword evidence="2" id="KW-0812">Transmembrane</keyword>
<feature type="transmembrane region" description="Helical" evidence="2">
    <location>
        <begin position="50"/>
        <end position="69"/>
    </location>
</feature>
<protein>
    <recommendedName>
        <fullName evidence="3">Transglycosylase SLT domain-containing protein</fullName>
    </recommendedName>
</protein>